<accession>A0A1F2WJ13</accession>
<reference evidence="3 4" key="1">
    <citation type="journal article" date="2016" name="Nat. Commun.">
        <title>Thousands of microbial genomes shed light on interconnected biogeochemical processes in an aquifer system.</title>
        <authorList>
            <person name="Anantharaman K."/>
            <person name="Brown C.T."/>
            <person name="Hug L.A."/>
            <person name="Sharon I."/>
            <person name="Castelle C.J."/>
            <person name="Probst A.J."/>
            <person name="Thomas B.C."/>
            <person name="Singh A."/>
            <person name="Wilkins M.J."/>
            <person name="Karaoz U."/>
            <person name="Brodie E.L."/>
            <person name="Williams K.H."/>
            <person name="Hubbard S.S."/>
            <person name="Banfield J.F."/>
        </authorList>
    </citation>
    <scope>NUCLEOTIDE SEQUENCE [LARGE SCALE GENOMIC DNA]</scope>
</reference>
<name>A0A1F2WJ13_9ACTN</name>
<dbReference type="Pfam" id="PF00149">
    <property type="entry name" value="Metallophos"/>
    <property type="match status" value="1"/>
</dbReference>
<dbReference type="PANTHER" id="PTHR30337">
    <property type="entry name" value="COMPONENT OF ATP-DEPENDENT DSDNA EXONUCLEASE"/>
    <property type="match status" value="1"/>
</dbReference>
<gene>
    <name evidence="3" type="ORF">A2Y75_06650</name>
</gene>
<dbReference type="InterPro" id="IPR029052">
    <property type="entry name" value="Metallo-depent_PP-like"/>
</dbReference>
<proteinExistence type="predicted"/>
<dbReference type="Gene3D" id="3.60.21.10">
    <property type="match status" value="1"/>
</dbReference>
<evidence type="ECO:0000313" key="3">
    <source>
        <dbReference type="EMBL" id="OFW56839.1"/>
    </source>
</evidence>
<dbReference type="InterPro" id="IPR050535">
    <property type="entry name" value="DNA_Repair-Maintenance_Comp"/>
</dbReference>
<evidence type="ECO:0000313" key="4">
    <source>
        <dbReference type="Proteomes" id="UP000177876"/>
    </source>
</evidence>
<dbReference type="STRING" id="1797197.A2Y75_06650"/>
<protein>
    <recommendedName>
        <fullName evidence="2">Calcineurin-like phosphoesterase domain-containing protein</fullName>
    </recommendedName>
</protein>
<dbReference type="PANTHER" id="PTHR30337:SF7">
    <property type="entry name" value="PHOSPHOESTERASE"/>
    <property type="match status" value="1"/>
</dbReference>
<organism evidence="3 4">
    <name type="scientific">Candidatus Solincola sediminis</name>
    <dbReference type="NCBI Taxonomy" id="1797199"/>
    <lineage>
        <taxon>Bacteria</taxon>
        <taxon>Bacillati</taxon>
        <taxon>Actinomycetota</taxon>
        <taxon>Candidatus Geothermincolia</taxon>
        <taxon>Candidatus Geothermincolales</taxon>
        <taxon>Candidatus Geothermincolaceae</taxon>
        <taxon>Candidatus Solincola</taxon>
    </lineage>
</organism>
<sequence>MSGLRLLHTADVHLGAGFGFLGRRGREQRLQLKKTFARVIDLAITSQVDVLLISGDLFDSAYPPPDIVGEVVYQFGRLEKEGIWSFITPGTHDRLQEGCVYEGKDFDEFAYLHIFKEKEFAPFDLKTLGLRVYGRATADEGRDVLKDFCAEEDSVWNVGMLHTSFLLPGKVERDEMLISSDSIARSGLHYLALGHWHTAADYSQGGVTAYYSGPPEPLDVGKGAEGTVLLVELEEGSPARVNPITTGTRRMLRLDVDATDLAGPAALYTYLRQMADPDLALEARVGGICGEEWADFDWDKMEEEVTPLFFHFRLEASPADLTRYDIESFPEKTVMGRFLRLAEDEIARREGEEALIAEEALRLGLAHLSKR</sequence>
<dbReference type="EMBL" id="MELK01000040">
    <property type="protein sequence ID" value="OFW56839.1"/>
    <property type="molecule type" value="Genomic_DNA"/>
</dbReference>
<keyword evidence="1" id="KW-0378">Hydrolase</keyword>
<evidence type="ECO:0000259" key="2">
    <source>
        <dbReference type="Pfam" id="PF00149"/>
    </source>
</evidence>
<evidence type="ECO:0000256" key="1">
    <source>
        <dbReference type="ARBA" id="ARBA00022801"/>
    </source>
</evidence>
<dbReference type="SUPFAM" id="SSF56300">
    <property type="entry name" value="Metallo-dependent phosphatases"/>
    <property type="match status" value="1"/>
</dbReference>
<comment type="caution">
    <text evidence="3">The sequence shown here is derived from an EMBL/GenBank/DDBJ whole genome shotgun (WGS) entry which is preliminary data.</text>
</comment>
<feature type="domain" description="Calcineurin-like phosphoesterase" evidence="2">
    <location>
        <begin position="4"/>
        <end position="198"/>
    </location>
</feature>
<dbReference type="AlphaFoldDB" id="A0A1F2WJ13"/>
<dbReference type="InterPro" id="IPR041796">
    <property type="entry name" value="Mre11_N"/>
</dbReference>
<dbReference type="InterPro" id="IPR004843">
    <property type="entry name" value="Calcineurin-like_PHP"/>
</dbReference>
<dbReference type="GO" id="GO:0016787">
    <property type="term" value="F:hydrolase activity"/>
    <property type="evidence" value="ECO:0007669"/>
    <property type="project" value="UniProtKB-KW"/>
</dbReference>
<dbReference type="Proteomes" id="UP000177876">
    <property type="component" value="Unassembled WGS sequence"/>
</dbReference>
<dbReference type="CDD" id="cd00840">
    <property type="entry name" value="MPP_Mre11_N"/>
    <property type="match status" value="1"/>
</dbReference>